<sequence>MTRDHTRVATKDECSLFHKTLSPKMAEIAAGAVVAEQVVSTTLEGSAIAGYAVAKPTVPLKATFSQIATADKDDAALALARSHHTVSIANDKACIFGGQTTDGKLASNDIHTVTLPLKQTHETDIAYACYPAVPRDEGAAVPSARTRHAACVQGHELAVFGGCDEKHAPVDQDSSLWIWNIESSKWHQVSSEGPKPRPRFDHKLFHYGGHILLHGGRSSVETELNDTWFFDMIAHTWTQLPDSPEHSESVAFADGTLYMITNSPAEGITHVYRLEIGDSVPAPGSAHGLQWQRITNSAEVPSSAGPGARTGGSLIPVTTGYGRLYLVYFFGSREVHVDAESPGKSVESSEAPRPFESDLWTYQLPSKSTKPTSWTDFKPAAIKDTIRDKLGYKSGGYEWAEIEVQATEQSGHEGKVHPGPRGFFAADVASDGRSVVMWGGDNARGEKEADGWLIRFE</sequence>
<dbReference type="GO" id="GO:0019760">
    <property type="term" value="P:glucosinolate metabolic process"/>
    <property type="evidence" value="ECO:0007669"/>
    <property type="project" value="UniProtKB-ARBA"/>
</dbReference>
<dbReference type="Gene3D" id="2.120.10.80">
    <property type="entry name" value="Kelch-type beta propeller"/>
    <property type="match status" value="1"/>
</dbReference>
<protein>
    <submittedName>
        <fullName evidence="4">Galactose oxidase</fullName>
    </submittedName>
</protein>
<dbReference type="SUPFAM" id="SSF117281">
    <property type="entry name" value="Kelch motif"/>
    <property type="match status" value="1"/>
</dbReference>
<name>A0A4S9SGR9_AURPU</name>
<evidence type="ECO:0000256" key="2">
    <source>
        <dbReference type="ARBA" id="ARBA00023004"/>
    </source>
</evidence>
<accession>A0A4S9SGR9</accession>
<organism evidence="4 5">
    <name type="scientific">Aureobasidium pullulans</name>
    <name type="common">Black yeast</name>
    <name type="synonym">Pullularia pullulans</name>
    <dbReference type="NCBI Taxonomy" id="5580"/>
    <lineage>
        <taxon>Eukaryota</taxon>
        <taxon>Fungi</taxon>
        <taxon>Dikarya</taxon>
        <taxon>Ascomycota</taxon>
        <taxon>Pezizomycotina</taxon>
        <taxon>Dothideomycetes</taxon>
        <taxon>Dothideomycetidae</taxon>
        <taxon>Dothideales</taxon>
        <taxon>Saccotheciaceae</taxon>
        <taxon>Aureobasidium</taxon>
    </lineage>
</organism>
<dbReference type="PANTHER" id="PTHR47435">
    <property type="entry name" value="KELCH REPEAT PROTEIN (AFU_ORTHOLOGUE AFUA_5G12780)"/>
    <property type="match status" value="1"/>
</dbReference>
<reference evidence="5 6" key="1">
    <citation type="submission" date="2018-10" db="EMBL/GenBank/DDBJ databases">
        <title>Fifty Aureobasidium pullulans genomes reveal a recombining polyextremotolerant generalist.</title>
        <authorList>
            <person name="Gostincar C."/>
            <person name="Turk M."/>
            <person name="Zajc J."/>
            <person name="Gunde-Cimerman N."/>
        </authorList>
    </citation>
    <scope>NUCLEOTIDE SEQUENCE [LARGE SCALE GENOMIC DNA]</scope>
    <source>
        <strain evidence="3 6">EXF-10751</strain>
        <strain evidence="4 5">EXF-3863</strain>
    </source>
</reference>
<dbReference type="Pfam" id="PF24681">
    <property type="entry name" value="Kelch_KLHDC2_KLHL20_DRC7"/>
    <property type="match status" value="1"/>
</dbReference>
<keyword evidence="2" id="KW-0408">Iron</keyword>
<dbReference type="InterPro" id="IPR015915">
    <property type="entry name" value="Kelch-typ_b-propeller"/>
</dbReference>
<evidence type="ECO:0000313" key="4">
    <source>
        <dbReference type="EMBL" id="THZ10514.1"/>
    </source>
</evidence>
<proteinExistence type="predicted"/>
<comment type="caution">
    <text evidence="4">The sequence shown here is derived from an EMBL/GenBank/DDBJ whole genome shotgun (WGS) entry which is preliminary data.</text>
</comment>
<dbReference type="EMBL" id="QZBM01000845">
    <property type="protein sequence ID" value="THZ10514.1"/>
    <property type="molecule type" value="Genomic_DNA"/>
</dbReference>
<dbReference type="PANTHER" id="PTHR47435:SF10">
    <property type="entry name" value="TIP ELONGATION ABERRANT PROTEIN 3"/>
    <property type="match status" value="1"/>
</dbReference>
<dbReference type="Proteomes" id="UP000310421">
    <property type="component" value="Unassembled WGS sequence"/>
</dbReference>
<evidence type="ECO:0000256" key="1">
    <source>
        <dbReference type="ARBA" id="ARBA00022737"/>
    </source>
</evidence>
<evidence type="ECO:0000313" key="3">
    <source>
        <dbReference type="EMBL" id="THW68065.1"/>
    </source>
</evidence>
<dbReference type="EMBL" id="QZAN01000001">
    <property type="protein sequence ID" value="THW68065.1"/>
    <property type="molecule type" value="Genomic_DNA"/>
</dbReference>
<gene>
    <name evidence="4" type="ORF">D6C91_09687</name>
    <name evidence="3" type="ORF">D6D20_00125</name>
</gene>
<keyword evidence="1" id="KW-0677">Repeat</keyword>
<dbReference type="AlphaFoldDB" id="A0A4S9SGR9"/>
<evidence type="ECO:0000313" key="6">
    <source>
        <dbReference type="Proteomes" id="UP000310421"/>
    </source>
</evidence>
<dbReference type="Proteomes" id="UP000308005">
    <property type="component" value="Unassembled WGS sequence"/>
</dbReference>
<evidence type="ECO:0000313" key="5">
    <source>
        <dbReference type="Proteomes" id="UP000308005"/>
    </source>
</evidence>